<feature type="domain" description="CMP/dCMP-type deaminase" evidence="15">
    <location>
        <begin position="4"/>
        <end position="136"/>
    </location>
</feature>
<keyword evidence="8 13" id="KW-0862">Zinc</keyword>
<evidence type="ECO:0000256" key="11">
    <source>
        <dbReference type="ARBA" id="ARBA00049558"/>
    </source>
</evidence>
<comment type="similarity">
    <text evidence="3 14">Belongs to the cytidine and deoxycytidylate deaminase family.</text>
</comment>
<evidence type="ECO:0000256" key="5">
    <source>
        <dbReference type="ARBA" id="ARBA00018266"/>
    </source>
</evidence>
<dbReference type="PROSITE" id="PS51747">
    <property type="entry name" value="CYT_DCMP_DEAMINASES_2"/>
    <property type="match status" value="1"/>
</dbReference>
<dbReference type="GO" id="GO:0008270">
    <property type="term" value="F:zinc ion binding"/>
    <property type="evidence" value="ECO:0007669"/>
    <property type="project" value="UniProtKB-UniRule"/>
</dbReference>
<evidence type="ECO:0000313" key="17">
    <source>
        <dbReference type="Proteomes" id="UP000665020"/>
    </source>
</evidence>
<dbReference type="GO" id="GO:0005829">
    <property type="term" value="C:cytosol"/>
    <property type="evidence" value="ECO:0007669"/>
    <property type="project" value="TreeGrafter"/>
</dbReference>
<dbReference type="GO" id="GO:0042802">
    <property type="term" value="F:identical protein binding"/>
    <property type="evidence" value="ECO:0007669"/>
    <property type="project" value="UniProtKB-ARBA"/>
</dbReference>
<evidence type="ECO:0000256" key="14">
    <source>
        <dbReference type="RuleBase" id="RU364006"/>
    </source>
</evidence>
<reference evidence="16" key="1">
    <citation type="submission" date="2019-12" db="EMBL/GenBank/DDBJ databases">
        <authorList>
            <person name="zhang j."/>
            <person name="sun C.M."/>
        </authorList>
    </citation>
    <scope>NUCLEOTIDE SEQUENCE</scope>
    <source>
        <strain evidence="16">NS-1</strain>
    </source>
</reference>
<feature type="binding site" evidence="13">
    <location>
        <position position="56"/>
    </location>
    <ligand>
        <name>Zn(2+)</name>
        <dbReference type="ChEBI" id="CHEBI:29105"/>
        <note>catalytic</note>
    </ligand>
</feature>
<dbReference type="Gene3D" id="3.40.140.10">
    <property type="entry name" value="Cytidine Deaminase, domain 2"/>
    <property type="match status" value="1"/>
</dbReference>
<dbReference type="NCBIfam" id="TIGR01354">
    <property type="entry name" value="cyt_deam_tetra"/>
    <property type="match status" value="1"/>
</dbReference>
<comment type="catalytic activity">
    <reaction evidence="11 14">
        <text>cytidine + H2O + H(+) = uridine + NH4(+)</text>
        <dbReference type="Rhea" id="RHEA:16069"/>
        <dbReference type="ChEBI" id="CHEBI:15377"/>
        <dbReference type="ChEBI" id="CHEBI:15378"/>
        <dbReference type="ChEBI" id="CHEBI:16704"/>
        <dbReference type="ChEBI" id="CHEBI:17562"/>
        <dbReference type="ChEBI" id="CHEBI:28938"/>
        <dbReference type="EC" id="3.5.4.5"/>
    </reaction>
</comment>
<feature type="binding site" evidence="13">
    <location>
        <position position="98"/>
    </location>
    <ligand>
        <name>Zn(2+)</name>
        <dbReference type="ChEBI" id="CHEBI:29105"/>
        <note>catalytic</note>
    </ligand>
</feature>
<keyword evidence="6 13" id="KW-0479">Metal-binding</keyword>
<evidence type="ECO:0000256" key="13">
    <source>
        <dbReference type="PIRSR" id="PIRSR606262-3"/>
    </source>
</evidence>
<evidence type="ECO:0000259" key="15">
    <source>
        <dbReference type="PROSITE" id="PS51747"/>
    </source>
</evidence>
<evidence type="ECO:0000256" key="7">
    <source>
        <dbReference type="ARBA" id="ARBA00022801"/>
    </source>
</evidence>
<organism evidence="16 17">
    <name type="scientific">Iocasia fonsfrigidae</name>
    <dbReference type="NCBI Taxonomy" id="2682810"/>
    <lineage>
        <taxon>Bacteria</taxon>
        <taxon>Bacillati</taxon>
        <taxon>Bacillota</taxon>
        <taxon>Clostridia</taxon>
        <taxon>Halanaerobiales</taxon>
        <taxon>Halanaerobiaceae</taxon>
        <taxon>Iocasia</taxon>
    </lineage>
</organism>
<evidence type="ECO:0000256" key="6">
    <source>
        <dbReference type="ARBA" id="ARBA00022723"/>
    </source>
</evidence>
<dbReference type="InterPro" id="IPR050202">
    <property type="entry name" value="Cyt/Deoxycyt_deaminase"/>
</dbReference>
<evidence type="ECO:0000256" key="9">
    <source>
        <dbReference type="ARBA" id="ARBA00032005"/>
    </source>
</evidence>
<dbReference type="SUPFAM" id="SSF53927">
    <property type="entry name" value="Cytidine deaminase-like"/>
    <property type="match status" value="1"/>
</dbReference>
<dbReference type="EC" id="3.5.4.5" evidence="4 14"/>
<dbReference type="RefSeq" id="WP_230867127.1">
    <property type="nucleotide sequence ID" value="NZ_CP046640.1"/>
</dbReference>
<dbReference type="AlphaFoldDB" id="A0A8A7KGU7"/>
<evidence type="ECO:0000256" key="12">
    <source>
        <dbReference type="PIRSR" id="PIRSR606262-1"/>
    </source>
</evidence>
<evidence type="ECO:0000256" key="10">
    <source>
        <dbReference type="ARBA" id="ARBA00049252"/>
    </source>
</evidence>
<evidence type="ECO:0000313" key="16">
    <source>
        <dbReference type="EMBL" id="QTL98729.1"/>
    </source>
</evidence>
<gene>
    <name evidence="16" type="primary">cdd</name>
    <name evidence="16" type="ORF">GM661_12515</name>
</gene>
<dbReference type="GO" id="GO:0072527">
    <property type="term" value="P:pyrimidine-containing compound metabolic process"/>
    <property type="evidence" value="ECO:0007669"/>
    <property type="project" value="UniProtKB-ARBA"/>
</dbReference>
<keyword evidence="17" id="KW-1185">Reference proteome</keyword>
<dbReference type="InterPro" id="IPR006262">
    <property type="entry name" value="Cyt_deam_tetra"/>
</dbReference>
<comment type="function">
    <text evidence="2 14">This enzyme scavenges exogenous and endogenous cytidine and 2'-deoxycytidine for UMP synthesis.</text>
</comment>
<dbReference type="EMBL" id="CP046640">
    <property type="protein sequence ID" value="QTL98729.1"/>
    <property type="molecule type" value="Genomic_DNA"/>
</dbReference>
<dbReference type="PANTHER" id="PTHR11644:SF2">
    <property type="entry name" value="CYTIDINE DEAMINASE"/>
    <property type="match status" value="1"/>
</dbReference>
<dbReference type="NCBIfam" id="NF004064">
    <property type="entry name" value="PRK05578.1"/>
    <property type="match status" value="1"/>
</dbReference>
<dbReference type="InterPro" id="IPR016193">
    <property type="entry name" value="Cytidine_deaminase-like"/>
</dbReference>
<evidence type="ECO:0000256" key="4">
    <source>
        <dbReference type="ARBA" id="ARBA00012783"/>
    </source>
</evidence>
<dbReference type="KEGG" id="ifn:GM661_12515"/>
<dbReference type="InterPro" id="IPR016192">
    <property type="entry name" value="APOBEC/CMP_deaminase_Zn-bd"/>
</dbReference>
<feature type="active site" description="Proton donor" evidence="12">
    <location>
        <position position="58"/>
    </location>
</feature>
<comment type="catalytic activity">
    <reaction evidence="10 14">
        <text>2'-deoxycytidine + H2O + H(+) = 2'-deoxyuridine + NH4(+)</text>
        <dbReference type="Rhea" id="RHEA:13433"/>
        <dbReference type="ChEBI" id="CHEBI:15377"/>
        <dbReference type="ChEBI" id="CHEBI:15378"/>
        <dbReference type="ChEBI" id="CHEBI:15698"/>
        <dbReference type="ChEBI" id="CHEBI:16450"/>
        <dbReference type="ChEBI" id="CHEBI:28938"/>
        <dbReference type="EC" id="3.5.4.5"/>
    </reaction>
</comment>
<protein>
    <recommendedName>
        <fullName evidence="5 14">Cytidine deaminase</fullName>
        <ecNumber evidence="4 14">3.5.4.5</ecNumber>
    </recommendedName>
    <alternativeName>
        <fullName evidence="9 14">Cytidine aminohydrolase</fullName>
    </alternativeName>
</protein>
<comment type="cofactor">
    <cofactor evidence="1 13 14">
        <name>Zn(2+)</name>
        <dbReference type="ChEBI" id="CHEBI:29105"/>
    </cofactor>
</comment>
<evidence type="ECO:0000256" key="2">
    <source>
        <dbReference type="ARBA" id="ARBA00003949"/>
    </source>
</evidence>
<dbReference type="PROSITE" id="PS00903">
    <property type="entry name" value="CYT_DCMP_DEAMINASES_1"/>
    <property type="match status" value="1"/>
</dbReference>
<dbReference type="GO" id="GO:0004126">
    <property type="term" value="F:cytidine deaminase activity"/>
    <property type="evidence" value="ECO:0007669"/>
    <property type="project" value="UniProtKB-UniRule"/>
</dbReference>
<keyword evidence="7 14" id="KW-0378">Hydrolase</keyword>
<sequence>MDKNNKKLLIRRAIEARKNAYAPYSNFKVGAALLTKSGRIFQGCNIESASFTPTICAERTAIFKAVSEGETDFTAIAIIGGKTGKKIDISNSAPCGVCRQVMREFSNNLKIIVAASENDFREYSLDEILPHSFGPEALN</sequence>
<proteinExistence type="inferred from homology"/>
<dbReference type="Pfam" id="PF00383">
    <property type="entry name" value="dCMP_cyt_deam_1"/>
    <property type="match status" value="1"/>
</dbReference>
<dbReference type="InterPro" id="IPR002125">
    <property type="entry name" value="CMP_dCMP_dom"/>
</dbReference>
<evidence type="ECO:0000256" key="1">
    <source>
        <dbReference type="ARBA" id="ARBA00001947"/>
    </source>
</evidence>
<dbReference type="FunFam" id="3.40.140.10:FF:000008">
    <property type="entry name" value="Cytidine deaminase"/>
    <property type="match status" value="1"/>
</dbReference>
<dbReference type="GO" id="GO:0055086">
    <property type="term" value="P:nucleobase-containing small molecule metabolic process"/>
    <property type="evidence" value="ECO:0007669"/>
    <property type="project" value="UniProtKB-ARBA"/>
</dbReference>
<dbReference type="PANTHER" id="PTHR11644">
    <property type="entry name" value="CYTIDINE DEAMINASE"/>
    <property type="match status" value="1"/>
</dbReference>
<name>A0A8A7KGU7_9FIRM</name>
<dbReference type="CDD" id="cd01283">
    <property type="entry name" value="cytidine_deaminase"/>
    <property type="match status" value="1"/>
</dbReference>
<evidence type="ECO:0000256" key="3">
    <source>
        <dbReference type="ARBA" id="ARBA00006576"/>
    </source>
</evidence>
<feature type="binding site" evidence="13">
    <location>
        <position position="95"/>
    </location>
    <ligand>
        <name>Zn(2+)</name>
        <dbReference type="ChEBI" id="CHEBI:29105"/>
        <note>catalytic</note>
    </ligand>
</feature>
<evidence type="ECO:0000256" key="8">
    <source>
        <dbReference type="ARBA" id="ARBA00022833"/>
    </source>
</evidence>
<accession>A0A8A7KGU7</accession>
<dbReference type="Proteomes" id="UP000665020">
    <property type="component" value="Chromosome"/>
</dbReference>